<dbReference type="AlphaFoldDB" id="A0AAV3NXJ8"/>
<dbReference type="InterPro" id="IPR037841">
    <property type="entry name" value="SET_SETD1A/B"/>
</dbReference>
<comment type="subcellular location">
    <subcellularLocation>
        <location evidence="1">Nucleus</location>
    </subcellularLocation>
</comment>
<evidence type="ECO:0000256" key="6">
    <source>
        <dbReference type="ARBA" id="ARBA00022853"/>
    </source>
</evidence>
<dbReference type="PANTHER" id="PTHR45814">
    <property type="entry name" value="HISTONE-LYSINE N-METHYLTRANSFERASE SETD1"/>
    <property type="match status" value="1"/>
</dbReference>
<dbReference type="InterPro" id="IPR046341">
    <property type="entry name" value="SET_dom_sf"/>
</dbReference>
<keyword evidence="15" id="KW-1185">Reference proteome</keyword>
<evidence type="ECO:0000256" key="7">
    <source>
        <dbReference type="ARBA" id="ARBA00023015"/>
    </source>
</evidence>
<comment type="caution">
    <text evidence="14">The sequence shown here is derived from an EMBL/GenBank/DDBJ whole genome shotgun (WGS) entry which is preliminary data.</text>
</comment>
<dbReference type="GO" id="GO:0140999">
    <property type="term" value="F:histone H3K4 trimethyltransferase activity"/>
    <property type="evidence" value="ECO:0007669"/>
    <property type="project" value="UniProtKB-EC"/>
</dbReference>
<dbReference type="GO" id="GO:0032259">
    <property type="term" value="P:methylation"/>
    <property type="evidence" value="ECO:0007669"/>
    <property type="project" value="UniProtKB-KW"/>
</dbReference>
<evidence type="ECO:0000256" key="9">
    <source>
        <dbReference type="ARBA" id="ARBA00023242"/>
    </source>
</evidence>
<dbReference type="SUPFAM" id="SSF82199">
    <property type="entry name" value="SET domain"/>
    <property type="match status" value="1"/>
</dbReference>
<evidence type="ECO:0000256" key="8">
    <source>
        <dbReference type="ARBA" id="ARBA00023163"/>
    </source>
</evidence>
<evidence type="ECO:0000256" key="5">
    <source>
        <dbReference type="ARBA" id="ARBA00022691"/>
    </source>
</evidence>
<feature type="compositionally biased region" description="Polar residues" evidence="11">
    <location>
        <begin position="750"/>
        <end position="761"/>
    </location>
</feature>
<protein>
    <recommendedName>
        <fullName evidence="2">[histone H3]-lysine(4) N-trimethyltransferase</fullName>
        <ecNumber evidence="2">2.1.1.354</ecNumber>
    </recommendedName>
</protein>
<feature type="compositionally biased region" description="Basic and acidic residues" evidence="11">
    <location>
        <begin position="777"/>
        <end position="795"/>
    </location>
</feature>
<sequence>MVSSVLDRHDRENEYVDYDRSYLGTSRKRIKVSASTCPDVDHVDCASSMEPSIGCFNHCQVISSCCNCDEEVDSHSWTETGCQSNGKNGNVQQSSDGIGLPYHDSSYSVYPELSYVTGWMYVNQGGQMCGPYIKDQLFEGLSTGFLPPELPVYPIHNGSFGNPVPLNYFKQFPNHVDTGFVYLKAASSASKQNVSLSTGFCTGEATNLQTSYTGEESCWLLEDHEGKKQGPYSLVQLNQWFQTGYLFDSSMIYHALNKVRPLSLKSLLSIWGMAGSGSGTGTFSLLDASDSKAGSLSDFVSEISEEVCSQLHVSIMRTAKRIVLDEIVSNIIPSFVAEKKANRQSASETKDQAVKNPRLGASHVKKYDSNPRKDPVSLGGEVVETHPPGPTKSVGSFENFCGAHQVVSTMFFHSCMQVMWNGVFHDIIAEHTSSWRKRKRWSVILDPCILSGRKPKRIENAQLEQEHSFAETDYPPGFEPMAVSIDAGPEPTVLSSDLAKHEDFTKQPPSNVDIQEIVERVMKDLYSATKMPLAEYFEGLLDKELESMTHALFGRELNQYAGETSVNHGNESDNHNVYDSHGSTSDSQAMKQLAKSMTDGASDPSLLSASSSLSNACQKMPIHLRDASHEFLSELQPHEFTNIFRDCTPPQHLKNVRPSSGECIPKITIYATLTMCQQKIHDDVLRKWKLLIVNDAVKGFLMRHNNEKKQKQLSKAKNSKVVAAQLNVHSTDSCSVHKKGEDRKKLARTKSGSMSSSITTKNTEKLEKSDVFKVKKRENNVADEPPKSKIAKCDTKSTSNADMVENRSSASTPLALPNSVEDHEVKSNKPSCMKTKASSCSANSNDGKTRGTKSGASETFEVEPSGCSKKIIKRKKVEILKRKPLDDASPQQYIKSQNTVNLMMQFECRQLAIQNTKTSKSKSKRKYPESDGCARSSINGWEWHKWSMKASPAERAKIRGAHFVHGQYVGSGYSSQLSNNKMLSARTNRVKLRNLLAVAEGAELLKATQLKARKKHLRFQRSKIHDWGVIALESIEAEDFVIEYVGELIRPRVSDIRERQYEKSGIGSSYLFRLDDGYVVDATKRGGIARFINHSCEPNCYTKVISVEGQKRIFIYAKRQIVAGEEITYNYKFPLEDKKIPCNCGSKRGTISGWWPSSTSPLLVNYFIIRFYVDIVSLFFSVEVMYGNVQCDCHMLKLVETVCSKFEDVVECVDHHFFYGQLFVGNGVQGYTQNLPPEMLDGPSMA</sequence>
<feature type="compositionally biased region" description="Polar residues" evidence="11">
    <location>
        <begin position="579"/>
        <end position="590"/>
    </location>
</feature>
<evidence type="ECO:0000256" key="4">
    <source>
        <dbReference type="ARBA" id="ARBA00022679"/>
    </source>
</evidence>
<dbReference type="InterPro" id="IPR003169">
    <property type="entry name" value="GYF"/>
</dbReference>
<dbReference type="InterPro" id="IPR035445">
    <property type="entry name" value="GYF-like_dom_sf"/>
</dbReference>
<dbReference type="CDD" id="cd19169">
    <property type="entry name" value="SET_SETD1"/>
    <property type="match status" value="1"/>
</dbReference>
<keyword evidence="4" id="KW-0808">Transferase</keyword>
<evidence type="ECO:0000256" key="1">
    <source>
        <dbReference type="ARBA" id="ARBA00004123"/>
    </source>
</evidence>
<reference evidence="14 15" key="1">
    <citation type="submission" date="2024-01" db="EMBL/GenBank/DDBJ databases">
        <title>The complete chloroplast genome sequence of Lithospermum erythrorhizon: insights into the phylogenetic relationship among Boraginaceae species and the maternal lineages of purple gromwells.</title>
        <authorList>
            <person name="Okada T."/>
            <person name="Watanabe K."/>
        </authorList>
    </citation>
    <scope>NUCLEOTIDE SEQUENCE [LARGE SCALE GENOMIC DNA]</scope>
</reference>
<organism evidence="14 15">
    <name type="scientific">Lithospermum erythrorhizon</name>
    <name type="common">Purple gromwell</name>
    <name type="synonym">Lithospermum officinale var. erythrorhizon</name>
    <dbReference type="NCBI Taxonomy" id="34254"/>
    <lineage>
        <taxon>Eukaryota</taxon>
        <taxon>Viridiplantae</taxon>
        <taxon>Streptophyta</taxon>
        <taxon>Embryophyta</taxon>
        <taxon>Tracheophyta</taxon>
        <taxon>Spermatophyta</taxon>
        <taxon>Magnoliopsida</taxon>
        <taxon>eudicotyledons</taxon>
        <taxon>Gunneridae</taxon>
        <taxon>Pentapetalae</taxon>
        <taxon>asterids</taxon>
        <taxon>lamiids</taxon>
        <taxon>Boraginales</taxon>
        <taxon>Boraginaceae</taxon>
        <taxon>Boraginoideae</taxon>
        <taxon>Lithospermeae</taxon>
        <taxon>Lithospermum</taxon>
    </lineage>
</organism>
<dbReference type="PROSITE" id="PS50280">
    <property type="entry name" value="SET"/>
    <property type="match status" value="1"/>
</dbReference>
<evidence type="ECO:0000259" key="12">
    <source>
        <dbReference type="PROSITE" id="PS50280"/>
    </source>
</evidence>
<evidence type="ECO:0000256" key="2">
    <source>
        <dbReference type="ARBA" id="ARBA00012182"/>
    </source>
</evidence>
<evidence type="ECO:0000256" key="3">
    <source>
        <dbReference type="ARBA" id="ARBA00022603"/>
    </source>
</evidence>
<dbReference type="Pfam" id="PF00856">
    <property type="entry name" value="SET"/>
    <property type="match status" value="1"/>
</dbReference>
<dbReference type="Gene3D" id="2.170.270.10">
    <property type="entry name" value="SET domain"/>
    <property type="match status" value="1"/>
</dbReference>
<feature type="compositionally biased region" description="Polar residues" evidence="11">
    <location>
        <begin position="836"/>
        <end position="857"/>
    </location>
</feature>
<keyword evidence="7" id="KW-0805">Transcription regulation</keyword>
<dbReference type="GO" id="GO:0048188">
    <property type="term" value="C:Set1C/COMPASS complex"/>
    <property type="evidence" value="ECO:0007669"/>
    <property type="project" value="InterPro"/>
</dbReference>
<comment type="catalytic activity">
    <reaction evidence="10">
        <text>L-lysyl(4)-[histone H3] + 3 S-adenosyl-L-methionine = N(6),N(6),N(6)-trimethyl-L-lysyl(4)-[histone H3] + 3 S-adenosyl-L-homocysteine + 3 H(+)</text>
        <dbReference type="Rhea" id="RHEA:60260"/>
        <dbReference type="Rhea" id="RHEA-COMP:15537"/>
        <dbReference type="Rhea" id="RHEA-COMP:15547"/>
        <dbReference type="ChEBI" id="CHEBI:15378"/>
        <dbReference type="ChEBI" id="CHEBI:29969"/>
        <dbReference type="ChEBI" id="CHEBI:57856"/>
        <dbReference type="ChEBI" id="CHEBI:59789"/>
        <dbReference type="ChEBI" id="CHEBI:61961"/>
        <dbReference type="EC" id="2.1.1.354"/>
    </reaction>
</comment>
<dbReference type="EMBL" id="BAABME010000596">
    <property type="protein sequence ID" value="GAA0144054.1"/>
    <property type="molecule type" value="Genomic_DNA"/>
</dbReference>
<dbReference type="Proteomes" id="UP001454036">
    <property type="component" value="Unassembled WGS sequence"/>
</dbReference>
<feature type="region of interest" description="Disordered" evidence="11">
    <location>
        <begin position="777"/>
        <end position="860"/>
    </location>
</feature>
<name>A0AAV3NXJ8_LITER</name>
<feature type="domain" description="GYF" evidence="13">
    <location>
        <begin position="216"/>
        <end position="263"/>
    </location>
</feature>
<evidence type="ECO:0000313" key="14">
    <source>
        <dbReference type="EMBL" id="GAA0144054.1"/>
    </source>
</evidence>
<evidence type="ECO:0000259" key="13">
    <source>
        <dbReference type="PROSITE" id="PS50829"/>
    </source>
</evidence>
<evidence type="ECO:0000256" key="11">
    <source>
        <dbReference type="SAM" id="MobiDB-lite"/>
    </source>
</evidence>
<keyword evidence="5" id="KW-0949">S-adenosyl-L-methionine</keyword>
<dbReference type="InterPro" id="IPR001214">
    <property type="entry name" value="SET_dom"/>
</dbReference>
<keyword evidence="9" id="KW-0539">Nucleus</keyword>
<dbReference type="Gene3D" id="3.30.1490.40">
    <property type="match status" value="1"/>
</dbReference>
<feature type="domain" description="SET" evidence="12">
    <location>
        <begin position="1015"/>
        <end position="1132"/>
    </location>
</feature>
<gene>
    <name evidence="14" type="ORF">LIER_04596</name>
</gene>
<evidence type="ECO:0000313" key="15">
    <source>
        <dbReference type="Proteomes" id="UP001454036"/>
    </source>
</evidence>
<keyword evidence="8" id="KW-0804">Transcription</keyword>
<feature type="compositionally biased region" description="Polar residues" evidence="11">
    <location>
        <begin position="796"/>
        <end position="812"/>
    </location>
</feature>
<accession>A0AAV3NXJ8</accession>
<dbReference type="SUPFAM" id="SSF55277">
    <property type="entry name" value="GYF domain"/>
    <property type="match status" value="1"/>
</dbReference>
<dbReference type="SMART" id="SM00317">
    <property type="entry name" value="SET"/>
    <property type="match status" value="1"/>
</dbReference>
<proteinExistence type="predicted"/>
<keyword evidence="6" id="KW-0156">Chromatin regulator</keyword>
<dbReference type="PANTHER" id="PTHR45814:SF2">
    <property type="entry name" value="HISTONE-LYSINE N-METHYLTRANSFERASE SETD1"/>
    <property type="match status" value="1"/>
</dbReference>
<dbReference type="PROSITE" id="PS50829">
    <property type="entry name" value="GYF"/>
    <property type="match status" value="1"/>
</dbReference>
<keyword evidence="3" id="KW-0489">Methyltransferase</keyword>
<feature type="region of interest" description="Disordered" evidence="11">
    <location>
        <begin position="732"/>
        <end position="764"/>
    </location>
</feature>
<dbReference type="InterPro" id="IPR044570">
    <property type="entry name" value="Set1-like"/>
</dbReference>
<feature type="region of interest" description="Disordered" evidence="11">
    <location>
        <begin position="564"/>
        <end position="602"/>
    </location>
</feature>
<evidence type="ECO:0000256" key="10">
    <source>
        <dbReference type="ARBA" id="ARBA00047571"/>
    </source>
</evidence>
<dbReference type="EC" id="2.1.1.354" evidence="2"/>